<dbReference type="PANTHER" id="PTHR47926:SF539">
    <property type="entry name" value="DYW DOMAIN-CONTAINING PROTEIN"/>
    <property type="match status" value="1"/>
</dbReference>
<evidence type="ECO:0000256" key="2">
    <source>
        <dbReference type="ARBA" id="ARBA00022737"/>
    </source>
</evidence>
<dbReference type="InterPro" id="IPR002885">
    <property type="entry name" value="PPR_rpt"/>
</dbReference>
<feature type="repeat" description="PPR" evidence="3">
    <location>
        <begin position="591"/>
        <end position="621"/>
    </location>
</feature>
<dbReference type="InterPro" id="IPR046848">
    <property type="entry name" value="E_motif"/>
</dbReference>
<dbReference type="FunFam" id="1.25.40.10:FF:000144">
    <property type="entry name" value="Pentatricopeptide repeat-containing protein, mitochondrial"/>
    <property type="match status" value="1"/>
</dbReference>
<gene>
    <name evidence="5" type="ORF">CEY00_Acc19786</name>
</gene>
<evidence type="ECO:0000259" key="4">
    <source>
        <dbReference type="Pfam" id="PF14432"/>
    </source>
</evidence>
<dbReference type="OMA" id="WIQIEQG"/>
<dbReference type="InterPro" id="IPR011990">
    <property type="entry name" value="TPR-like_helical_dom_sf"/>
</dbReference>
<dbReference type="PANTHER" id="PTHR47926">
    <property type="entry name" value="PENTATRICOPEPTIDE REPEAT-CONTAINING PROTEIN"/>
    <property type="match status" value="1"/>
</dbReference>
<dbReference type="GO" id="GO:0003723">
    <property type="term" value="F:RNA binding"/>
    <property type="evidence" value="ECO:0007669"/>
    <property type="project" value="InterPro"/>
</dbReference>
<keyword evidence="6" id="KW-1185">Reference proteome</keyword>
<dbReference type="GO" id="GO:0008270">
    <property type="term" value="F:zinc ion binding"/>
    <property type="evidence" value="ECO:0007669"/>
    <property type="project" value="InterPro"/>
</dbReference>
<evidence type="ECO:0000313" key="6">
    <source>
        <dbReference type="Proteomes" id="UP000241394"/>
    </source>
</evidence>
<evidence type="ECO:0000256" key="1">
    <source>
        <dbReference type="ARBA" id="ARBA00006643"/>
    </source>
</evidence>
<sequence length="929" mass="105841">MEAITPFHHLNPPFRQNSLTKKSPRNSSTLFSLLRVAETQVSDSLPLLSSSCLNGYHEANSLYSVKLRHAQMVKMAKDKNSDARMQSLVTSYLNSGDFRSAVMVFLVGFEQNYVFWNVFLQDLKSLGGDPFEILEVFCELHNKRVVFDSRILAVILKICATLNNSLLGMEVHACLIKRGLDIYEYSRCALMNFYGKCWGIQYVDQVFDEMPDRGVLLWNEAVLVNFRNERWVEALQSFRDMKFSYVKANSFTLAKVIQACGKLKALDLGKQIHGYVIRFTLDSNVLICNSLTTMYTRNSNLELARAVFDLMENRSISSWNSIISSYTALGSLNDAWKLFYDMETCNMKPDFVTWNCLLSGHFHRGLYREVLVLLQRMQAAGFKPNSSSITTILQAISELSLLNFGKEVHCYVIRYGLDCDVYVGTSLIDMYVKNYNLIYAQAVFHSMKNRHIFAWNSLISGYSFKGQFEDAIKLLNRMENEGIKPDLVTYNSLVSGYSMWGWNEKALSMIHRIKVSGLTPNVVTWTALISGCAQKGNFRDALEFSIQMQKDGIKPNSATMASLLQACAGMSSLQKGKEIHCLGIRNELAEDPFAATALIDMYTKCGSLESAYEVFRRIQDKTLPSWNCMIMGFALYSRGKEAISLFNEMREAGIKPDSITFTALLSACKHSGLIDEGWKYFDSMKVDYNIFPTIEHYSCMVDLLGRAGYLDEAWDFIQTMPIEPDSTVWGALLGSCRVHKNLELAEIAAKNLFKLEPHNPANYVLMMNLYATLNRWEELEDMRELLEVKVGKIGKVWSWIQINHTSHLFSAKGKAHPDEGEIYFELYQLVSEMKNLGYIPDVKCVFQSIDRVEKEKVLLAHTEKLAVMYGLLKTGSSAPIRVIKNTRVCSDCHTFAKYASLMKCRDILLKDGVRFHHFREGKCSCNDFW</sequence>
<comment type="similarity">
    <text evidence="1">Belongs to the PPR family. PCMP-H subfamily.</text>
</comment>
<feature type="repeat" description="PPR" evidence="3">
    <location>
        <begin position="622"/>
        <end position="656"/>
    </location>
</feature>
<name>A0A2R6Q7S0_ACTCC</name>
<feature type="repeat" description="PPR" evidence="3">
    <location>
        <begin position="657"/>
        <end position="687"/>
    </location>
</feature>
<protein>
    <submittedName>
        <fullName evidence="5">Pentatricopeptide repeat-containing protein</fullName>
    </submittedName>
</protein>
<feature type="repeat" description="PPR" evidence="3">
    <location>
        <begin position="521"/>
        <end position="555"/>
    </location>
</feature>
<feature type="domain" description="DYW" evidence="4">
    <location>
        <begin position="837"/>
        <end position="929"/>
    </location>
</feature>
<dbReference type="Pfam" id="PF13041">
    <property type="entry name" value="PPR_2"/>
    <property type="match status" value="4"/>
</dbReference>
<dbReference type="STRING" id="1590841.A0A2R6Q7S0"/>
<dbReference type="InParanoid" id="A0A2R6Q7S0"/>
<dbReference type="GO" id="GO:0009451">
    <property type="term" value="P:RNA modification"/>
    <property type="evidence" value="ECO:0007669"/>
    <property type="project" value="InterPro"/>
</dbReference>
<dbReference type="OrthoDB" id="185373at2759"/>
<dbReference type="PROSITE" id="PS51375">
    <property type="entry name" value="PPR"/>
    <property type="match status" value="8"/>
</dbReference>
<dbReference type="InterPro" id="IPR032867">
    <property type="entry name" value="DYW_dom"/>
</dbReference>
<organism evidence="5 6">
    <name type="scientific">Actinidia chinensis var. chinensis</name>
    <name type="common">Chinese soft-hair kiwi</name>
    <dbReference type="NCBI Taxonomy" id="1590841"/>
    <lineage>
        <taxon>Eukaryota</taxon>
        <taxon>Viridiplantae</taxon>
        <taxon>Streptophyta</taxon>
        <taxon>Embryophyta</taxon>
        <taxon>Tracheophyta</taxon>
        <taxon>Spermatophyta</taxon>
        <taxon>Magnoliopsida</taxon>
        <taxon>eudicotyledons</taxon>
        <taxon>Gunneridae</taxon>
        <taxon>Pentapetalae</taxon>
        <taxon>asterids</taxon>
        <taxon>Ericales</taxon>
        <taxon>Actinidiaceae</taxon>
        <taxon>Actinidia</taxon>
    </lineage>
</organism>
<dbReference type="Pfam" id="PF20431">
    <property type="entry name" value="E_motif"/>
    <property type="match status" value="1"/>
</dbReference>
<dbReference type="FunFam" id="1.25.40.10:FF:000782">
    <property type="entry name" value="Pentatricopeptide repeat-containing protein"/>
    <property type="match status" value="1"/>
</dbReference>
<dbReference type="Gramene" id="PSS03952">
    <property type="protein sequence ID" value="PSS03952"/>
    <property type="gene ID" value="CEY00_Acc19786"/>
</dbReference>
<dbReference type="FunFam" id="1.25.40.10:FF:000343">
    <property type="entry name" value="Pentatricopeptide repeat-containing protein At3g58590"/>
    <property type="match status" value="1"/>
</dbReference>
<proteinExistence type="inferred from homology"/>
<evidence type="ECO:0000256" key="3">
    <source>
        <dbReference type="PROSITE-ProRule" id="PRU00708"/>
    </source>
</evidence>
<keyword evidence="2" id="KW-0677">Repeat</keyword>
<reference evidence="5 6" key="1">
    <citation type="submission" date="2017-07" db="EMBL/GenBank/DDBJ databases">
        <title>An improved, manually edited Actinidia chinensis var. chinensis (kiwifruit) genome highlights the challenges associated with draft genomes and gene prediction in plants.</title>
        <authorList>
            <person name="Pilkington S."/>
            <person name="Crowhurst R."/>
            <person name="Hilario E."/>
            <person name="Nardozza S."/>
            <person name="Fraser L."/>
            <person name="Peng Y."/>
            <person name="Gunaseelan K."/>
            <person name="Simpson R."/>
            <person name="Tahir J."/>
            <person name="Deroles S."/>
            <person name="Templeton K."/>
            <person name="Luo Z."/>
            <person name="Davy M."/>
            <person name="Cheng C."/>
            <person name="Mcneilage M."/>
            <person name="Scaglione D."/>
            <person name="Liu Y."/>
            <person name="Zhang Q."/>
            <person name="Datson P."/>
            <person name="De Silva N."/>
            <person name="Gardiner S."/>
            <person name="Bassett H."/>
            <person name="Chagne D."/>
            <person name="Mccallum J."/>
            <person name="Dzierzon H."/>
            <person name="Deng C."/>
            <person name="Wang Y.-Y."/>
            <person name="Barron N."/>
            <person name="Manako K."/>
            <person name="Bowen J."/>
            <person name="Foster T."/>
            <person name="Erridge Z."/>
            <person name="Tiffin H."/>
            <person name="Waite C."/>
            <person name="Davies K."/>
            <person name="Grierson E."/>
            <person name="Laing W."/>
            <person name="Kirk R."/>
            <person name="Chen X."/>
            <person name="Wood M."/>
            <person name="Montefiori M."/>
            <person name="Brummell D."/>
            <person name="Schwinn K."/>
            <person name="Catanach A."/>
            <person name="Fullerton C."/>
            <person name="Li D."/>
            <person name="Meiyalaghan S."/>
            <person name="Nieuwenhuizen N."/>
            <person name="Read N."/>
            <person name="Prakash R."/>
            <person name="Hunter D."/>
            <person name="Zhang H."/>
            <person name="Mckenzie M."/>
            <person name="Knabel M."/>
            <person name="Harris A."/>
            <person name="Allan A."/>
            <person name="Chen A."/>
            <person name="Janssen B."/>
            <person name="Plunkett B."/>
            <person name="Dwamena C."/>
            <person name="Voogd C."/>
            <person name="Leif D."/>
            <person name="Lafferty D."/>
            <person name="Souleyre E."/>
            <person name="Varkonyi-Gasic E."/>
            <person name="Gambi F."/>
            <person name="Hanley J."/>
            <person name="Yao J.-L."/>
            <person name="Cheung J."/>
            <person name="David K."/>
            <person name="Warren B."/>
            <person name="Marsh K."/>
            <person name="Snowden K."/>
            <person name="Lin-Wang K."/>
            <person name="Brian L."/>
            <person name="Martinez-Sanchez M."/>
            <person name="Wang M."/>
            <person name="Ileperuma N."/>
            <person name="Macnee N."/>
            <person name="Campin R."/>
            <person name="Mcatee P."/>
            <person name="Drummond R."/>
            <person name="Espley R."/>
            <person name="Ireland H."/>
            <person name="Wu R."/>
            <person name="Atkinson R."/>
            <person name="Karunairetnam S."/>
            <person name="Bulley S."/>
            <person name="Chunkath S."/>
            <person name="Hanley Z."/>
            <person name="Storey R."/>
            <person name="Thrimawithana A."/>
            <person name="Thomson S."/>
            <person name="David C."/>
            <person name="Testolin R."/>
        </authorList>
    </citation>
    <scope>NUCLEOTIDE SEQUENCE [LARGE SCALE GENOMIC DNA]</scope>
    <source>
        <strain evidence="6">cv. Red5</strain>
        <tissue evidence="5">Young leaf</tissue>
    </source>
</reference>
<dbReference type="EMBL" id="NKQK01000018">
    <property type="protein sequence ID" value="PSS03952.1"/>
    <property type="molecule type" value="Genomic_DNA"/>
</dbReference>
<dbReference type="AlphaFoldDB" id="A0A2R6Q7S0"/>
<feature type="repeat" description="PPR" evidence="3">
    <location>
        <begin position="486"/>
        <end position="520"/>
    </location>
</feature>
<dbReference type="Proteomes" id="UP000241394">
    <property type="component" value="Chromosome LG18"/>
</dbReference>
<dbReference type="Pfam" id="PF14432">
    <property type="entry name" value="DYW_deaminase"/>
    <property type="match status" value="1"/>
</dbReference>
<dbReference type="Pfam" id="PF01535">
    <property type="entry name" value="PPR"/>
    <property type="match status" value="5"/>
</dbReference>
<dbReference type="InterPro" id="IPR046960">
    <property type="entry name" value="PPR_At4g14850-like_plant"/>
</dbReference>
<dbReference type="FunFam" id="1.25.40.10:FF:000280">
    <property type="entry name" value="Pentatricopeptide repeat-containing protein"/>
    <property type="match status" value="1"/>
</dbReference>
<reference evidence="6" key="2">
    <citation type="journal article" date="2018" name="BMC Genomics">
        <title>A manually annotated Actinidia chinensis var. chinensis (kiwifruit) genome highlights the challenges associated with draft genomes and gene prediction in plants.</title>
        <authorList>
            <person name="Pilkington S.M."/>
            <person name="Crowhurst R."/>
            <person name="Hilario E."/>
            <person name="Nardozza S."/>
            <person name="Fraser L."/>
            <person name="Peng Y."/>
            <person name="Gunaseelan K."/>
            <person name="Simpson R."/>
            <person name="Tahir J."/>
            <person name="Deroles S.C."/>
            <person name="Templeton K."/>
            <person name="Luo Z."/>
            <person name="Davy M."/>
            <person name="Cheng C."/>
            <person name="McNeilage M."/>
            <person name="Scaglione D."/>
            <person name="Liu Y."/>
            <person name="Zhang Q."/>
            <person name="Datson P."/>
            <person name="De Silva N."/>
            <person name="Gardiner S.E."/>
            <person name="Bassett H."/>
            <person name="Chagne D."/>
            <person name="McCallum J."/>
            <person name="Dzierzon H."/>
            <person name="Deng C."/>
            <person name="Wang Y.Y."/>
            <person name="Barron L."/>
            <person name="Manako K."/>
            <person name="Bowen J."/>
            <person name="Foster T.M."/>
            <person name="Erridge Z.A."/>
            <person name="Tiffin H."/>
            <person name="Waite C.N."/>
            <person name="Davies K.M."/>
            <person name="Grierson E.P."/>
            <person name="Laing W.A."/>
            <person name="Kirk R."/>
            <person name="Chen X."/>
            <person name="Wood M."/>
            <person name="Montefiori M."/>
            <person name="Brummell D.A."/>
            <person name="Schwinn K.E."/>
            <person name="Catanach A."/>
            <person name="Fullerton C."/>
            <person name="Li D."/>
            <person name="Meiyalaghan S."/>
            <person name="Nieuwenhuizen N."/>
            <person name="Read N."/>
            <person name="Prakash R."/>
            <person name="Hunter D."/>
            <person name="Zhang H."/>
            <person name="McKenzie M."/>
            <person name="Knabel M."/>
            <person name="Harris A."/>
            <person name="Allan A.C."/>
            <person name="Gleave A."/>
            <person name="Chen A."/>
            <person name="Janssen B.J."/>
            <person name="Plunkett B."/>
            <person name="Ampomah-Dwamena C."/>
            <person name="Voogd C."/>
            <person name="Leif D."/>
            <person name="Lafferty D."/>
            <person name="Souleyre E.J.F."/>
            <person name="Varkonyi-Gasic E."/>
            <person name="Gambi F."/>
            <person name="Hanley J."/>
            <person name="Yao J.L."/>
            <person name="Cheung J."/>
            <person name="David K.M."/>
            <person name="Warren B."/>
            <person name="Marsh K."/>
            <person name="Snowden K.C."/>
            <person name="Lin-Wang K."/>
            <person name="Brian L."/>
            <person name="Martinez-Sanchez M."/>
            <person name="Wang M."/>
            <person name="Ileperuma N."/>
            <person name="Macnee N."/>
            <person name="Campin R."/>
            <person name="McAtee P."/>
            <person name="Drummond R.S.M."/>
            <person name="Espley R.V."/>
            <person name="Ireland H.S."/>
            <person name="Wu R."/>
            <person name="Atkinson R.G."/>
            <person name="Karunairetnam S."/>
            <person name="Bulley S."/>
            <person name="Chunkath S."/>
            <person name="Hanley Z."/>
            <person name="Storey R."/>
            <person name="Thrimawithana A.H."/>
            <person name="Thomson S."/>
            <person name="David C."/>
            <person name="Testolin R."/>
            <person name="Huang H."/>
            <person name="Hellens R.P."/>
            <person name="Schaffer R.J."/>
        </authorList>
    </citation>
    <scope>NUCLEOTIDE SEQUENCE [LARGE SCALE GENOMIC DNA]</scope>
    <source>
        <strain evidence="6">cv. Red5</strain>
    </source>
</reference>
<feature type="repeat" description="PPR" evidence="3">
    <location>
        <begin position="315"/>
        <end position="349"/>
    </location>
</feature>
<dbReference type="Gene3D" id="1.25.40.10">
    <property type="entry name" value="Tetratricopeptide repeat domain"/>
    <property type="match status" value="5"/>
</dbReference>
<feature type="repeat" description="PPR" evidence="3">
    <location>
        <begin position="451"/>
        <end position="485"/>
    </location>
</feature>
<comment type="caution">
    <text evidence="5">The sequence shown here is derived from an EMBL/GenBank/DDBJ whole genome shotgun (WGS) entry which is preliminary data.</text>
</comment>
<dbReference type="FunFam" id="1.25.40.10:FF:000393">
    <property type="entry name" value="Pentatricopeptide repeat-containing protein At1g20230"/>
    <property type="match status" value="1"/>
</dbReference>
<accession>A0A2R6Q7S0</accession>
<dbReference type="NCBIfam" id="TIGR00756">
    <property type="entry name" value="PPR"/>
    <property type="match status" value="7"/>
</dbReference>
<dbReference type="FunCoup" id="A0A2R6Q7S0">
    <property type="interactions" value="734"/>
</dbReference>
<feature type="repeat" description="PPR" evidence="3">
    <location>
        <begin position="350"/>
        <end position="384"/>
    </location>
</feature>
<evidence type="ECO:0000313" key="5">
    <source>
        <dbReference type="EMBL" id="PSS03952.1"/>
    </source>
</evidence>